<dbReference type="Proteomes" id="UP000031408">
    <property type="component" value="Unassembled WGS sequence"/>
</dbReference>
<dbReference type="EMBL" id="JSVC01000007">
    <property type="protein sequence ID" value="KIC95294.1"/>
    <property type="molecule type" value="Genomic_DNA"/>
</dbReference>
<gene>
    <name evidence="1" type="ORF">OI18_06690</name>
</gene>
<dbReference type="AlphaFoldDB" id="A0A0C1IXT1"/>
<dbReference type="RefSeq" id="WP_039138302.1">
    <property type="nucleotide sequence ID" value="NZ_JSVC01000007.1"/>
</dbReference>
<evidence type="ECO:0000313" key="2">
    <source>
        <dbReference type="Proteomes" id="UP000031408"/>
    </source>
</evidence>
<dbReference type="InterPro" id="IPR005338">
    <property type="entry name" value="Anhydro_N_Ac-Mur_kinase"/>
</dbReference>
<reference evidence="1 2" key="1">
    <citation type="submission" date="2014-11" db="EMBL/GenBank/DDBJ databases">
        <title>Genome sequence of Flavihumibacter solisilvae 3-3.</title>
        <authorList>
            <person name="Zhou G."/>
            <person name="Li M."/>
            <person name="Wang G."/>
        </authorList>
    </citation>
    <scope>NUCLEOTIDE SEQUENCE [LARGE SCALE GENOMIC DNA]</scope>
    <source>
        <strain evidence="1 2">3-3</strain>
    </source>
</reference>
<organism evidence="1 2">
    <name type="scientific">Flavihumibacter solisilvae</name>
    <dbReference type="NCBI Taxonomy" id="1349421"/>
    <lineage>
        <taxon>Bacteria</taxon>
        <taxon>Pseudomonadati</taxon>
        <taxon>Bacteroidota</taxon>
        <taxon>Chitinophagia</taxon>
        <taxon>Chitinophagales</taxon>
        <taxon>Chitinophagaceae</taxon>
        <taxon>Flavihumibacter</taxon>
    </lineage>
</organism>
<sequence length="367" mass="39902">MVYKAIGLMSGSSLDGLDIAYVFLHETGGRWNMEIQHTYCHHYTEEWVEKLRGAINLSARDYMLLHADYGHYIGNAVNDFIQRFGLHHKVDMISSHGHTTFHMPLRGMTGQIGDGAAIAAETGLPVISDLRALDIAFGGQGAPIVPIGEKLLLGDYGFLLNLGGIANLSYRNNGSYYAFDICPANRVLNMLVKQEGIAMDEGGKLAGSGQPDTKMLEQLDKLDYYGLPYPKSLANDFGTDVVYPILADSGLATADALATYSEHIARQLKLNIDNIAAREHMNLEGQKLLVTGGGALNDHLVGRIRAAVEGSGLTVDVPDRQLVEYKEAVIMALIGVLRWREENNTLASVTGARRDSIGGAMWLGVEA</sequence>
<evidence type="ECO:0000313" key="1">
    <source>
        <dbReference type="EMBL" id="KIC95294.1"/>
    </source>
</evidence>
<accession>A0A0C1IXT1</accession>
<dbReference type="Gene3D" id="3.30.420.40">
    <property type="match status" value="2"/>
</dbReference>
<dbReference type="GO" id="GO:0009254">
    <property type="term" value="P:peptidoglycan turnover"/>
    <property type="evidence" value="ECO:0007669"/>
    <property type="project" value="InterPro"/>
</dbReference>
<protein>
    <recommendedName>
        <fullName evidence="3">Anhydro-N-acetylmuramic acid kinase</fullName>
    </recommendedName>
</protein>
<name>A0A0C1IXT1_9BACT</name>
<keyword evidence="2" id="KW-1185">Reference proteome</keyword>
<dbReference type="STRING" id="1349421.OI18_06690"/>
<dbReference type="SUPFAM" id="SSF53067">
    <property type="entry name" value="Actin-like ATPase domain"/>
    <property type="match status" value="1"/>
</dbReference>
<dbReference type="PANTHER" id="PTHR30605:SF0">
    <property type="entry name" value="ANHYDRO-N-ACETYLMURAMIC ACID KINASE"/>
    <property type="match status" value="1"/>
</dbReference>
<proteinExistence type="predicted"/>
<dbReference type="InterPro" id="IPR043129">
    <property type="entry name" value="ATPase_NBD"/>
</dbReference>
<comment type="caution">
    <text evidence="1">The sequence shown here is derived from an EMBL/GenBank/DDBJ whole genome shotgun (WGS) entry which is preliminary data.</text>
</comment>
<dbReference type="GO" id="GO:0006040">
    <property type="term" value="P:amino sugar metabolic process"/>
    <property type="evidence" value="ECO:0007669"/>
    <property type="project" value="InterPro"/>
</dbReference>
<evidence type="ECO:0008006" key="3">
    <source>
        <dbReference type="Google" id="ProtNLM"/>
    </source>
</evidence>
<dbReference type="GO" id="GO:0016773">
    <property type="term" value="F:phosphotransferase activity, alcohol group as acceptor"/>
    <property type="evidence" value="ECO:0007669"/>
    <property type="project" value="InterPro"/>
</dbReference>
<dbReference type="GO" id="GO:0005524">
    <property type="term" value="F:ATP binding"/>
    <property type="evidence" value="ECO:0007669"/>
    <property type="project" value="InterPro"/>
</dbReference>
<dbReference type="Pfam" id="PF03702">
    <property type="entry name" value="AnmK"/>
    <property type="match status" value="1"/>
</dbReference>
<dbReference type="OrthoDB" id="9763949at2"/>
<dbReference type="PANTHER" id="PTHR30605">
    <property type="entry name" value="ANHYDRO-N-ACETYLMURAMIC ACID KINASE"/>
    <property type="match status" value="1"/>
</dbReference>